<dbReference type="OrthoDB" id="1430919at2"/>
<gene>
    <name evidence="2" type="ORF">SAMN04487893_101188</name>
</gene>
<evidence type="ECO:0000256" key="1">
    <source>
        <dbReference type="SAM" id="SignalP"/>
    </source>
</evidence>
<evidence type="ECO:0000313" key="2">
    <source>
        <dbReference type="EMBL" id="SFI80043.1"/>
    </source>
</evidence>
<dbReference type="EMBL" id="FORU01000001">
    <property type="protein sequence ID" value="SFI80043.1"/>
    <property type="molecule type" value="Genomic_DNA"/>
</dbReference>
<evidence type="ECO:0000313" key="3">
    <source>
        <dbReference type="Proteomes" id="UP000243887"/>
    </source>
</evidence>
<reference evidence="3" key="1">
    <citation type="submission" date="2016-10" db="EMBL/GenBank/DDBJ databases">
        <authorList>
            <person name="Varghese N."/>
            <person name="Submissions S."/>
        </authorList>
    </citation>
    <scope>NUCLEOTIDE SEQUENCE [LARGE SCALE GENOMIC DNA]</scope>
    <source>
        <strain evidence="3">DSM 26542</strain>
    </source>
</reference>
<keyword evidence="1" id="KW-0732">Signal</keyword>
<accession>A0A1I3L5M9</accession>
<dbReference type="RefSeq" id="WP_090677574.1">
    <property type="nucleotide sequence ID" value="NZ_FORU01000001.1"/>
</dbReference>
<feature type="signal peptide" evidence="1">
    <location>
        <begin position="1"/>
        <end position="22"/>
    </location>
</feature>
<evidence type="ECO:0008006" key="4">
    <source>
        <dbReference type="Google" id="ProtNLM"/>
    </source>
</evidence>
<protein>
    <recommendedName>
        <fullName evidence="4">Collagen triple helix repeat-containing protein</fullName>
    </recommendedName>
</protein>
<dbReference type="AlphaFoldDB" id="A0A1I3L5M9"/>
<keyword evidence="3" id="KW-1185">Reference proteome</keyword>
<feature type="chain" id="PRO_5017403408" description="Collagen triple helix repeat-containing protein" evidence="1">
    <location>
        <begin position="23"/>
        <end position="654"/>
    </location>
</feature>
<name>A0A1I3L5M9_9FLAO</name>
<dbReference type="STRING" id="1150112.SAMN04487893_101188"/>
<organism evidence="2 3">
    <name type="scientific">Myroides guanonis</name>
    <dbReference type="NCBI Taxonomy" id="1150112"/>
    <lineage>
        <taxon>Bacteria</taxon>
        <taxon>Pseudomonadati</taxon>
        <taxon>Bacteroidota</taxon>
        <taxon>Flavobacteriia</taxon>
        <taxon>Flavobacteriales</taxon>
        <taxon>Flavobacteriaceae</taxon>
        <taxon>Myroides</taxon>
    </lineage>
</organism>
<proteinExistence type="predicted"/>
<dbReference type="Proteomes" id="UP000243887">
    <property type="component" value="Unassembled WGS sequence"/>
</dbReference>
<sequence>MKKLILSATFAFTLLATSNTFAQQGFGTNQPDKSAAVEIVSSKRGLLIPRIELTATNTNVLNNGEITAPANSLFIYNTATAGSGSTAVTPGFYYWERTNTALDTAWEGKWVRFVSDNSERDVVVEGATNGNIDVTATDYINGVKTYEVSVKGGATAGQVLVTKVDAGVTTTEWVNPNDFILDVLVGGNAIGISKDTNGDIEVKFNGTLSENTTIATGTHNLAITGLEKVTTAPGFVLVMGEDGILKQISKDSLIDAKNMTSSDGIITLNGLETAEKSLLVDVVLGVADGSIAPSKFKAETTDEGKVPVVKTDGTVEWTTIPGTSAATLSTDGKIVIGNNTSIINSLANAVLTATELSIKKESITSEDIQNGTIQTEDMKAGGNTTVLVTKADGTVSWIEQSDLANKDNYNFTAPLTKDAGVDNSTGGKDFNVNIEGAALTSTSLTVSDATNKALLGALALEITPGTIAGQVLTTTGTGTDLTTSWGTPNSLVLANNGLEKGTADAIQLGGDLIKATTINTGVTDVEHTLGIKGLVNVLPTEANKNKAIVVESTTGILRTVDKVITGTNVDVSTNAGYSFHTPEVVINVTLGNTDESIVFPSAASAEGQVINIKIANKNESHSGYLTVLDTYGSMPFQGWIVKSNGVEWVIVGRN</sequence>